<dbReference type="OrthoDB" id="8479800at2"/>
<keyword evidence="2" id="KW-1185">Reference proteome</keyword>
<accession>A0A4R6WNV6</accession>
<dbReference type="AlphaFoldDB" id="A0A4R6WNV6"/>
<comment type="caution">
    <text evidence="1">The sequence shown here is derived from an EMBL/GenBank/DDBJ whole genome shotgun (WGS) entry which is preliminary data.</text>
</comment>
<dbReference type="Proteomes" id="UP000295783">
    <property type="component" value="Unassembled WGS sequence"/>
</dbReference>
<sequence>MASKKNPLNLNALQLKTLTLFQALCELEGYASPAEEEGHMLIQRLPHAHGDHFHLGPWVLAARDASGLANEAAWKALERKGLIRSAFPRGCVLTPAGIAYDTGLKDRLLQAGHH</sequence>
<dbReference type="EMBL" id="SNYW01000010">
    <property type="protein sequence ID" value="TDQ81000.1"/>
    <property type="molecule type" value="Genomic_DNA"/>
</dbReference>
<name>A0A4R6WNV6_9PROT</name>
<gene>
    <name evidence="1" type="ORF">A8950_2870</name>
</gene>
<organism evidence="1 2">
    <name type="scientific">Dongia mobilis</name>
    <dbReference type="NCBI Taxonomy" id="578943"/>
    <lineage>
        <taxon>Bacteria</taxon>
        <taxon>Pseudomonadati</taxon>
        <taxon>Pseudomonadota</taxon>
        <taxon>Alphaproteobacteria</taxon>
        <taxon>Rhodospirillales</taxon>
        <taxon>Dongiaceae</taxon>
        <taxon>Dongia</taxon>
    </lineage>
</organism>
<evidence type="ECO:0000313" key="2">
    <source>
        <dbReference type="Proteomes" id="UP000295783"/>
    </source>
</evidence>
<dbReference type="RefSeq" id="WP_133614330.1">
    <property type="nucleotide sequence ID" value="NZ_SNYW01000010.1"/>
</dbReference>
<proteinExistence type="predicted"/>
<protein>
    <submittedName>
        <fullName evidence="1">Uncharacterized protein</fullName>
    </submittedName>
</protein>
<evidence type="ECO:0000313" key="1">
    <source>
        <dbReference type="EMBL" id="TDQ81000.1"/>
    </source>
</evidence>
<reference evidence="1 2" key="1">
    <citation type="submission" date="2019-03" db="EMBL/GenBank/DDBJ databases">
        <title>Genomic Encyclopedia of Type Strains, Phase III (KMG-III): the genomes of soil and plant-associated and newly described type strains.</title>
        <authorList>
            <person name="Whitman W."/>
        </authorList>
    </citation>
    <scope>NUCLEOTIDE SEQUENCE [LARGE SCALE GENOMIC DNA]</scope>
    <source>
        <strain evidence="1 2">CGMCC 1.7660</strain>
    </source>
</reference>